<keyword evidence="7" id="KW-1005">Bacterial flagellum biogenesis</keyword>
<reference evidence="11 12" key="1">
    <citation type="journal article" date="2020" name="Microbiol. Resour. Announc.">
        <title>Complete genome sequence of Pseudomonas otitidis strain MrB4, isolated from Lake Biwa in Japan.</title>
        <authorList>
            <person name="Miyazaki K."/>
            <person name="Hase E."/>
            <person name="Maruya T."/>
        </authorList>
    </citation>
    <scope>NUCLEOTIDE SEQUENCE [LARGE SCALE GENOMIC DNA]</scope>
    <source>
        <strain evidence="11 12">MrB4</strain>
    </source>
</reference>
<dbReference type="NCBIfam" id="NF009925">
    <property type="entry name" value="PRK13386.1"/>
    <property type="match status" value="1"/>
</dbReference>
<accession>A0A679GIZ9</accession>
<dbReference type="GO" id="GO:0071973">
    <property type="term" value="P:bacterial-type flagellum-dependent cell motility"/>
    <property type="evidence" value="ECO:0007669"/>
    <property type="project" value="InterPro"/>
</dbReference>
<keyword evidence="8" id="KW-0653">Protein transport</keyword>
<keyword evidence="11" id="KW-0969">Cilium</keyword>
<sequence length="230" mass="25345">MNSRVIKGDSAGWRPYRFPPRSRLAGVIGEREAGLGGQAGLSNGYQAAVEQGYQEGCEQGRAAGHAEGVAQGLAEGRRQAREEIRAAAQQRFEEASAPLQQLIEAHRTLNRDLERRRREELLELVRKVAQQVIRCELTLSPMQLLSLVDEALAGLPGDPGEVELRLNPEECARLRDLAPERTAAWRLVPDEGLGQGECRLVTAQAEADIGCQQRLEACLETLSDHLIKEH</sequence>
<evidence type="ECO:0000313" key="11">
    <source>
        <dbReference type="EMBL" id="BCA29322.1"/>
    </source>
</evidence>
<evidence type="ECO:0000259" key="10">
    <source>
        <dbReference type="Pfam" id="PF02108"/>
    </source>
</evidence>
<evidence type="ECO:0000256" key="9">
    <source>
        <dbReference type="ARBA" id="ARBA00023225"/>
    </source>
</evidence>
<dbReference type="PRINTS" id="PR01003">
    <property type="entry name" value="FLGFLIH"/>
</dbReference>
<keyword evidence="9" id="KW-1006">Bacterial flagellum protein export</keyword>
<evidence type="ECO:0000313" key="12">
    <source>
        <dbReference type="Proteomes" id="UP000501237"/>
    </source>
</evidence>
<keyword evidence="5" id="KW-0813">Transport</keyword>
<dbReference type="RefSeq" id="WP_172433952.1">
    <property type="nucleotide sequence ID" value="NZ_AP022642.1"/>
</dbReference>
<dbReference type="Pfam" id="PF02108">
    <property type="entry name" value="FliH"/>
    <property type="match status" value="1"/>
</dbReference>
<dbReference type="KEGG" id="poj:PtoMrB4_32990"/>
<organism evidence="11 12">
    <name type="scientific">Metapseudomonas otitidis</name>
    <dbReference type="NCBI Taxonomy" id="319939"/>
    <lineage>
        <taxon>Bacteria</taxon>
        <taxon>Pseudomonadati</taxon>
        <taxon>Pseudomonadota</taxon>
        <taxon>Gammaproteobacteria</taxon>
        <taxon>Pseudomonadales</taxon>
        <taxon>Pseudomonadaceae</taxon>
        <taxon>Metapseudomonas</taxon>
    </lineage>
</organism>
<dbReference type="PANTHER" id="PTHR34982:SF1">
    <property type="entry name" value="FLAGELLAR ASSEMBLY PROTEIN FLIH"/>
    <property type="match status" value="1"/>
</dbReference>
<dbReference type="InterPro" id="IPR051472">
    <property type="entry name" value="T3SS_Stator/FliH"/>
</dbReference>
<evidence type="ECO:0000256" key="4">
    <source>
        <dbReference type="ARBA" id="ARBA00016507"/>
    </source>
</evidence>
<evidence type="ECO:0000256" key="2">
    <source>
        <dbReference type="ARBA" id="ARBA00004496"/>
    </source>
</evidence>
<name>A0A679GIZ9_9GAMM</name>
<feature type="domain" description="Flagellar assembly protein FliH/Type III secretion system HrpE" evidence="10">
    <location>
        <begin position="94"/>
        <end position="217"/>
    </location>
</feature>
<comment type="function">
    <text evidence="1">Needed for flagellar regrowth and assembly.</text>
</comment>
<dbReference type="GO" id="GO:0044781">
    <property type="term" value="P:bacterial-type flagellum organization"/>
    <property type="evidence" value="ECO:0007669"/>
    <property type="project" value="UniProtKB-KW"/>
</dbReference>
<evidence type="ECO:0000256" key="5">
    <source>
        <dbReference type="ARBA" id="ARBA00022448"/>
    </source>
</evidence>
<comment type="similarity">
    <text evidence="3">Belongs to the FliH family.</text>
</comment>
<dbReference type="GO" id="GO:0005829">
    <property type="term" value="C:cytosol"/>
    <property type="evidence" value="ECO:0007669"/>
    <property type="project" value="TreeGrafter"/>
</dbReference>
<dbReference type="InterPro" id="IPR018035">
    <property type="entry name" value="Flagellar_FliH/T3SS_HrpE"/>
</dbReference>
<gene>
    <name evidence="11" type="primary">fliH</name>
    <name evidence="11" type="ORF">PtoMrB4_32990</name>
</gene>
<dbReference type="InterPro" id="IPR000563">
    <property type="entry name" value="Flag_FliH"/>
</dbReference>
<keyword evidence="11" id="KW-0966">Cell projection</keyword>
<dbReference type="GO" id="GO:0009288">
    <property type="term" value="C:bacterial-type flagellum"/>
    <property type="evidence" value="ECO:0007669"/>
    <property type="project" value="InterPro"/>
</dbReference>
<evidence type="ECO:0000256" key="3">
    <source>
        <dbReference type="ARBA" id="ARBA00006602"/>
    </source>
</evidence>
<evidence type="ECO:0000256" key="1">
    <source>
        <dbReference type="ARBA" id="ARBA00003041"/>
    </source>
</evidence>
<evidence type="ECO:0000256" key="6">
    <source>
        <dbReference type="ARBA" id="ARBA00022490"/>
    </source>
</evidence>
<dbReference type="EMBL" id="AP022642">
    <property type="protein sequence ID" value="BCA29322.1"/>
    <property type="molecule type" value="Genomic_DNA"/>
</dbReference>
<evidence type="ECO:0000256" key="8">
    <source>
        <dbReference type="ARBA" id="ARBA00022927"/>
    </source>
</evidence>
<proteinExistence type="inferred from homology"/>
<dbReference type="AlphaFoldDB" id="A0A679GIZ9"/>
<protein>
    <recommendedName>
        <fullName evidence="4">Flagellar assembly protein FliH</fullName>
    </recommendedName>
</protein>
<comment type="subcellular location">
    <subcellularLocation>
        <location evidence="2">Cytoplasm</location>
    </subcellularLocation>
</comment>
<evidence type="ECO:0000256" key="7">
    <source>
        <dbReference type="ARBA" id="ARBA00022795"/>
    </source>
</evidence>
<dbReference type="Proteomes" id="UP000501237">
    <property type="component" value="Chromosome"/>
</dbReference>
<dbReference type="GO" id="GO:0003774">
    <property type="term" value="F:cytoskeletal motor activity"/>
    <property type="evidence" value="ECO:0007669"/>
    <property type="project" value="InterPro"/>
</dbReference>
<dbReference type="GeneID" id="57398517"/>
<keyword evidence="11" id="KW-0282">Flagellum</keyword>
<dbReference type="GO" id="GO:0015031">
    <property type="term" value="P:protein transport"/>
    <property type="evidence" value="ECO:0007669"/>
    <property type="project" value="UniProtKB-KW"/>
</dbReference>
<keyword evidence="6" id="KW-0963">Cytoplasm</keyword>
<dbReference type="PANTHER" id="PTHR34982">
    <property type="entry name" value="YOP PROTEINS TRANSLOCATION PROTEIN L"/>
    <property type="match status" value="1"/>
</dbReference>